<dbReference type="InterPro" id="IPR041238">
    <property type="entry name" value="Rap1a"/>
</dbReference>
<evidence type="ECO:0000313" key="4">
    <source>
        <dbReference type="Proteomes" id="UP001593940"/>
    </source>
</evidence>
<dbReference type="Pfam" id="PF18602">
    <property type="entry name" value="Rap1a"/>
    <property type="match status" value="1"/>
</dbReference>
<dbReference type="EMBL" id="JBHOMY010000080">
    <property type="protein sequence ID" value="MFC1458897.1"/>
    <property type="molecule type" value="Genomic_DNA"/>
</dbReference>
<evidence type="ECO:0000313" key="3">
    <source>
        <dbReference type="EMBL" id="MFC1458897.1"/>
    </source>
</evidence>
<reference evidence="3 4" key="1">
    <citation type="submission" date="2024-09" db="EMBL/GenBank/DDBJ databases">
        <title>Nodulacao em especies de Leguminosae Basais da Amazonia e Caracterizacao dos Rizobios e Bacterias Associadas aos Nodulos.</title>
        <authorList>
            <person name="Jambeiro I.C.A."/>
            <person name="Lopes I.S."/>
            <person name="Aguiar E.R.G.R."/>
            <person name="Santos A.F.J."/>
            <person name="Dos Santos J.M.F."/>
            <person name="Gross E."/>
        </authorList>
    </citation>
    <scope>NUCLEOTIDE SEQUENCE [LARGE SCALE GENOMIC DNA]</scope>
    <source>
        <strain evidence="3 4">BRUESC1165</strain>
    </source>
</reference>
<feature type="domain" description="Rap1a immunity protein" evidence="2">
    <location>
        <begin position="42"/>
        <end position="124"/>
    </location>
</feature>
<dbReference type="RefSeq" id="WP_203275718.1">
    <property type="nucleotide sequence ID" value="NZ_JAFBID010000141.1"/>
</dbReference>
<accession>A0ABV6YD14</accession>
<evidence type="ECO:0000256" key="1">
    <source>
        <dbReference type="SAM" id="SignalP"/>
    </source>
</evidence>
<gene>
    <name evidence="3" type="ORF">ACETIH_19790</name>
</gene>
<dbReference type="Gene3D" id="1.10.890.40">
    <property type="match status" value="1"/>
</dbReference>
<proteinExistence type="predicted"/>
<feature type="chain" id="PRO_5046791049" evidence="1">
    <location>
        <begin position="38"/>
        <end position="135"/>
    </location>
</feature>
<name>A0ABV6YD14_9HYPH</name>
<sequence length="135" mass="14045">MNRSAATTQGPKSNAVRLVVVVSGCAALALAPTPVKANFVDGNDLHAQCRTRSAGALNYILGVHDTQQSVAGLGKQEKLVCPWGRVSSGHIVEAVCKYLQNNPDQRHHSGASIVLKVLGEAFPCKSSASMGPASP</sequence>
<evidence type="ECO:0000259" key="2">
    <source>
        <dbReference type="Pfam" id="PF18602"/>
    </source>
</evidence>
<comment type="caution">
    <text evidence="3">The sequence shown here is derived from an EMBL/GenBank/DDBJ whole genome shotgun (WGS) entry which is preliminary data.</text>
</comment>
<keyword evidence="4" id="KW-1185">Reference proteome</keyword>
<organism evidence="3 4">
    <name type="scientific">Microvirga arabica</name>
    <dbReference type="NCBI Taxonomy" id="1128671"/>
    <lineage>
        <taxon>Bacteria</taxon>
        <taxon>Pseudomonadati</taxon>
        <taxon>Pseudomonadota</taxon>
        <taxon>Alphaproteobacteria</taxon>
        <taxon>Hyphomicrobiales</taxon>
        <taxon>Methylobacteriaceae</taxon>
        <taxon>Microvirga</taxon>
    </lineage>
</organism>
<protein>
    <submittedName>
        <fullName evidence="3">Rap1a/Tai family immunity protein</fullName>
    </submittedName>
</protein>
<keyword evidence="1" id="KW-0732">Signal</keyword>
<dbReference type="Proteomes" id="UP001593940">
    <property type="component" value="Unassembled WGS sequence"/>
</dbReference>
<feature type="signal peptide" evidence="1">
    <location>
        <begin position="1"/>
        <end position="37"/>
    </location>
</feature>